<evidence type="ECO:0000313" key="2">
    <source>
        <dbReference type="Proteomes" id="UP001227543"/>
    </source>
</evidence>
<keyword evidence="2" id="KW-1185">Reference proteome</keyword>
<dbReference type="RefSeq" id="XP_060386031.1">
    <property type="nucleotide sequence ID" value="XM_060519032.1"/>
</dbReference>
<reference evidence="1 2" key="1">
    <citation type="submission" date="2016-10" db="EMBL/GenBank/DDBJ databases">
        <title>The genome sequence of Colletotrichum fioriniae PJ7.</title>
        <authorList>
            <person name="Baroncelli R."/>
        </authorList>
    </citation>
    <scope>NUCLEOTIDE SEQUENCE [LARGE SCALE GENOMIC DNA]</scope>
    <source>
        <strain evidence="1 2">Tom-12</strain>
    </source>
</reference>
<gene>
    <name evidence="1" type="ORF">CTAM01_02994</name>
</gene>
<proteinExistence type="predicted"/>
<accession>A0ABQ9RLD3</accession>
<protein>
    <submittedName>
        <fullName evidence="1">Uncharacterized protein</fullName>
    </submittedName>
</protein>
<dbReference type="Proteomes" id="UP001227543">
    <property type="component" value="Unassembled WGS sequence"/>
</dbReference>
<sequence>MAGFPLMRQTKAEMLCREATTKQESHADHPFLVPVALLLRVTSVSVCSVSQPRSRLWNTRWGCNLEDANRHLHLPRKGRRYWNHEKHVVVIFTIISRHNCSRQLPPDDDTFEISRLSLPPNVPQQFSLIRIVRIKVNMPGLSTTAPPAILRGRPVEYQIWTRCTAEQRHWSWTADYQKGTRIRHTALVSQAKRLAQQEAVSLWHITRIMFRRKKQN</sequence>
<organism evidence="1 2">
    <name type="scientific">Colletotrichum tamarilloi</name>
    <dbReference type="NCBI Taxonomy" id="1209934"/>
    <lineage>
        <taxon>Eukaryota</taxon>
        <taxon>Fungi</taxon>
        <taxon>Dikarya</taxon>
        <taxon>Ascomycota</taxon>
        <taxon>Pezizomycotina</taxon>
        <taxon>Sordariomycetes</taxon>
        <taxon>Hypocreomycetidae</taxon>
        <taxon>Glomerellales</taxon>
        <taxon>Glomerellaceae</taxon>
        <taxon>Colletotrichum</taxon>
        <taxon>Colletotrichum acutatum species complex</taxon>
    </lineage>
</organism>
<comment type="caution">
    <text evidence="1">The sequence shown here is derived from an EMBL/GenBank/DDBJ whole genome shotgun (WGS) entry which is preliminary data.</text>
</comment>
<name>A0ABQ9RLD3_9PEZI</name>
<evidence type="ECO:0000313" key="1">
    <source>
        <dbReference type="EMBL" id="KAK1506662.1"/>
    </source>
</evidence>
<dbReference type="GeneID" id="85403270"/>
<dbReference type="EMBL" id="MLFU01000007">
    <property type="protein sequence ID" value="KAK1506662.1"/>
    <property type="molecule type" value="Genomic_DNA"/>
</dbReference>